<dbReference type="PANTHER" id="PTHR46323:SF2">
    <property type="entry name" value="BETA-GALACTOSIDASE"/>
    <property type="match status" value="1"/>
</dbReference>
<sequence>MSKLAPRTRFFYYNDLATALAYKEAASPYMHSLNGTWQFCYLQSPREVPEAFTAGDYDAMDWQTIKVPGHMELQGYGKPNYTNISFPIPVDPEATPAKNPTGLYFRRFTFKPQLTRQILRFDGVDSTFKVWLNGQLVGDGHGSRLMTEFDVTDLLVSGENTIAVQVEKWSKYSFLEDQDQWWLSGIFRDVTIIDEGSLDDLQITPQYQKGQWQIDVAVQAEAKAQLNGRFILPVNRLLKPR</sequence>
<comment type="catalytic activity">
    <reaction evidence="1">
        <text>Hydrolysis of terminal non-reducing beta-D-galactose residues in beta-D-galactosides.</text>
        <dbReference type="EC" id="3.2.1.23"/>
    </reaction>
</comment>
<dbReference type="InterPro" id="IPR008979">
    <property type="entry name" value="Galactose-bd-like_sf"/>
</dbReference>
<dbReference type="EMBL" id="JBHTOK010000079">
    <property type="protein sequence ID" value="MFD1442179.1"/>
    <property type="molecule type" value="Genomic_DNA"/>
</dbReference>
<evidence type="ECO:0000256" key="1">
    <source>
        <dbReference type="ARBA" id="ARBA00001412"/>
    </source>
</evidence>
<evidence type="ECO:0000259" key="6">
    <source>
        <dbReference type="Pfam" id="PF02837"/>
    </source>
</evidence>
<organism evidence="7 8">
    <name type="scientific">Lacticaseibacillus hegangensis</name>
    <dbReference type="NCBI Taxonomy" id="2486010"/>
    <lineage>
        <taxon>Bacteria</taxon>
        <taxon>Bacillati</taxon>
        <taxon>Bacillota</taxon>
        <taxon>Bacilli</taxon>
        <taxon>Lactobacillales</taxon>
        <taxon>Lactobacillaceae</taxon>
        <taxon>Lacticaseibacillus</taxon>
    </lineage>
</organism>
<dbReference type="InterPro" id="IPR006104">
    <property type="entry name" value="Glyco_hydro_2_N"/>
</dbReference>
<dbReference type="Pfam" id="PF02837">
    <property type="entry name" value="Glyco_hydro_2_N"/>
    <property type="match status" value="1"/>
</dbReference>
<dbReference type="EC" id="3.2.1.23" evidence="3"/>
<evidence type="ECO:0000256" key="4">
    <source>
        <dbReference type="ARBA" id="ARBA00022801"/>
    </source>
</evidence>
<dbReference type="SUPFAM" id="SSF49785">
    <property type="entry name" value="Galactose-binding domain-like"/>
    <property type="match status" value="1"/>
</dbReference>
<dbReference type="Gene3D" id="2.60.120.260">
    <property type="entry name" value="Galactose-binding domain-like"/>
    <property type="match status" value="1"/>
</dbReference>
<keyword evidence="5" id="KW-0326">Glycosidase</keyword>
<gene>
    <name evidence="7" type="ORF">ACFQ5K_12395</name>
</gene>
<dbReference type="Proteomes" id="UP001597212">
    <property type="component" value="Unassembled WGS sequence"/>
</dbReference>
<evidence type="ECO:0000256" key="2">
    <source>
        <dbReference type="ARBA" id="ARBA00007401"/>
    </source>
</evidence>
<dbReference type="RefSeq" id="WP_125754822.1">
    <property type="nucleotide sequence ID" value="NZ_JBHTOK010000079.1"/>
</dbReference>
<proteinExistence type="inferred from homology"/>
<comment type="similarity">
    <text evidence="2">Belongs to the glycosyl hydrolase 2 family.</text>
</comment>
<dbReference type="InterPro" id="IPR050347">
    <property type="entry name" value="Bact_Beta-galactosidase"/>
</dbReference>
<keyword evidence="8" id="KW-1185">Reference proteome</keyword>
<protein>
    <recommendedName>
        <fullName evidence="3">beta-galactosidase</fullName>
        <ecNumber evidence="3">3.2.1.23</ecNumber>
    </recommendedName>
</protein>
<comment type="caution">
    <text evidence="7">The sequence shown here is derived from an EMBL/GenBank/DDBJ whole genome shotgun (WGS) entry which is preliminary data.</text>
</comment>
<evidence type="ECO:0000256" key="3">
    <source>
        <dbReference type="ARBA" id="ARBA00012756"/>
    </source>
</evidence>
<evidence type="ECO:0000256" key="5">
    <source>
        <dbReference type="ARBA" id="ARBA00023295"/>
    </source>
</evidence>
<dbReference type="PANTHER" id="PTHR46323">
    <property type="entry name" value="BETA-GALACTOSIDASE"/>
    <property type="match status" value="1"/>
</dbReference>
<accession>A0ABW4CXN3</accession>
<name>A0ABW4CXN3_9LACO</name>
<evidence type="ECO:0000313" key="8">
    <source>
        <dbReference type="Proteomes" id="UP001597212"/>
    </source>
</evidence>
<reference evidence="8" key="1">
    <citation type="journal article" date="2019" name="Int. J. Syst. Evol. Microbiol.">
        <title>The Global Catalogue of Microorganisms (GCM) 10K type strain sequencing project: providing services to taxonomists for standard genome sequencing and annotation.</title>
        <authorList>
            <consortium name="The Broad Institute Genomics Platform"/>
            <consortium name="The Broad Institute Genome Sequencing Center for Infectious Disease"/>
            <person name="Wu L."/>
            <person name="Ma J."/>
        </authorList>
    </citation>
    <scope>NUCLEOTIDE SEQUENCE [LARGE SCALE GENOMIC DNA]</scope>
    <source>
        <strain evidence="8">CCM 8912</strain>
    </source>
</reference>
<evidence type="ECO:0000313" key="7">
    <source>
        <dbReference type="EMBL" id="MFD1442179.1"/>
    </source>
</evidence>
<keyword evidence="4" id="KW-0378">Hydrolase</keyword>
<feature type="domain" description="Glycosyl hydrolases family 2 sugar binding" evidence="6">
    <location>
        <begin position="31"/>
        <end position="193"/>
    </location>
</feature>